<dbReference type="Pfam" id="PF01648">
    <property type="entry name" value="ACPS"/>
    <property type="match status" value="1"/>
</dbReference>
<dbReference type="PANTHER" id="PTHR12215">
    <property type="entry name" value="PHOSPHOPANTETHEINE TRANSFERASE"/>
    <property type="match status" value="1"/>
</dbReference>
<sequence length="254" mass="28908">MYSTINCKTIESVIPDSNHTMEADHGIKLYKIELSKLQDLVPDLMGLLSHSECNRANRYHFTKDKNRFVICRALLKFLLAKHIVVDIGEINLKVDINKKPYLPSHPSVFFNVSHAEAYALIAIGKSQIGIDIEFINRGFNYDDILKHVFNQKEINTITVHSDKHLSFYKFWTRKEAVVKAVGKGIDDNISKIHVLDGLHSLPSSLFSNYKVITILSFQLNPDYIGALSVTEDLSNLEKITLLPAPTREQLKLLF</sequence>
<keyword evidence="6" id="KW-1185">Reference proteome</keyword>
<organism evidence="5 6">
    <name type="scientific">Gelidibacter maritimus</name>
    <dbReference type="NCBI Taxonomy" id="2761487"/>
    <lineage>
        <taxon>Bacteria</taxon>
        <taxon>Pseudomonadati</taxon>
        <taxon>Bacteroidota</taxon>
        <taxon>Flavobacteriia</taxon>
        <taxon>Flavobacteriales</taxon>
        <taxon>Flavobacteriaceae</taxon>
        <taxon>Gelidibacter</taxon>
    </lineage>
</organism>
<comment type="caution">
    <text evidence="5">The sequence shown here is derived from an EMBL/GenBank/DDBJ whole genome shotgun (WGS) entry which is preliminary data.</text>
</comment>
<evidence type="ECO:0000256" key="2">
    <source>
        <dbReference type="ARBA" id="ARBA00022679"/>
    </source>
</evidence>
<evidence type="ECO:0000259" key="3">
    <source>
        <dbReference type="Pfam" id="PF01648"/>
    </source>
</evidence>
<keyword evidence="2 5" id="KW-0808">Transferase</keyword>
<dbReference type="InterPro" id="IPR055066">
    <property type="entry name" value="AASDHPPT_N"/>
</dbReference>
<dbReference type="AlphaFoldDB" id="A0A7W2M270"/>
<dbReference type="Gene3D" id="3.90.470.20">
    <property type="entry name" value="4'-phosphopantetheinyl transferase domain"/>
    <property type="match status" value="2"/>
</dbReference>
<gene>
    <name evidence="5" type="ORF">H3Z82_01355</name>
</gene>
<comment type="similarity">
    <text evidence="1">Belongs to the P-Pant transferase superfamily. Gsp/Sfp/HetI/AcpT family.</text>
</comment>
<dbReference type="GO" id="GO:0008897">
    <property type="term" value="F:holo-[acyl-carrier-protein] synthase activity"/>
    <property type="evidence" value="ECO:0007669"/>
    <property type="project" value="InterPro"/>
</dbReference>
<dbReference type="GO" id="GO:0019878">
    <property type="term" value="P:lysine biosynthetic process via aminoadipic acid"/>
    <property type="evidence" value="ECO:0007669"/>
    <property type="project" value="TreeGrafter"/>
</dbReference>
<dbReference type="RefSeq" id="WP_182202081.1">
    <property type="nucleotide sequence ID" value="NZ_JACGLT010000001.1"/>
</dbReference>
<evidence type="ECO:0000313" key="5">
    <source>
        <dbReference type="EMBL" id="MBA6151369.1"/>
    </source>
</evidence>
<reference evidence="5 6" key="1">
    <citation type="submission" date="2020-07" db="EMBL/GenBank/DDBJ databases">
        <title>Bacterium isolated from marine sediment.</title>
        <authorList>
            <person name="Shang D."/>
        </authorList>
    </citation>
    <scope>NUCLEOTIDE SEQUENCE [LARGE SCALE GENOMIC DNA]</scope>
    <source>
        <strain evidence="5 6">F6074</strain>
    </source>
</reference>
<feature type="domain" description="4'-phosphopantetheinyl transferase" evidence="3">
    <location>
        <begin position="127"/>
        <end position="198"/>
    </location>
</feature>
<dbReference type="InterPro" id="IPR008278">
    <property type="entry name" value="4-PPantetheinyl_Trfase_dom"/>
</dbReference>
<proteinExistence type="inferred from homology"/>
<dbReference type="Proteomes" id="UP000541857">
    <property type="component" value="Unassembled WGS sequence"/>
</dbReference>
<dbReference type="EMBL" id="JACGLT010000001">
    <property type="protein sequence ID" value="MBA6151369.1"/>
    <property type="molecule type" value="Genomic_DNA"/>
</dbReference>
<dbReference type="SUPFAM" id="SSF56214">
    <property type="entry name" value="4'-phosphopantetheinyl transferase"/>
    <property type="match status" value="2"/>
</dbReference>
<name>A0A7W2M270_9FLAO</name>
<dbReference type="GO" id="GO:0000287">
    <property type="term" value="F:magnesium ion binding"/>
    <property type="evidence" value="ECO:0007669"/>
    <property type="project" value="InterPro"/>
</dbReference>
<dbReference type="InterPro" id="IPR050559">
    <property type="entry name" value="P-Pant_transferase_sf"/>
</dbReference>
<accession>A0A7W2M270</accession>
<feature type="domain" description="4'-phosphopantetheinyl transferase N-terminal" evidence="4">
    <location>
        <begin position="45"/>
        <end position="122"/>
    </location>
</feature>
<evidence type="ECO:0000259" key="4">
    <source>
        <dbReference type="Pfam" id="PF22624"/>
    </source>
</evidence>
<evidence type="ECO:0000313" key="6">
    <source>
        <dbReference type="Proteomes" id="UP000541857"/>
    </source>
</evidence>
<dbReference type="PANTHER" id="PTHR12215:SF10">
    <property type="entry name" value="L-AMINOADIPATE-SEMIALDEHYDE DEHYDROGENASE-PHOSPHOPANTETHEINYL TRANSFERASE"/>
    <property type="match status" value="1"/>
</dbReference>
<dbReference type="Pfam" id="PF22624">
    <property type="entry name" value="AASDHPPT_N"/>
    <property type="match status" value="1"/>
</dbReference>
<dbReference type="GO" id="GO:0005829">
    <property type="term" value="C:cytosol"/>
    <property type="evidence" value="ECO:0007669"/>
    <property type="project" value="TreeGrafter"/>
</dbReference>
<dbReference type="InterPro" id="IPR037143">
    <property type="entry name" value="4-PPantetheinyl_Trfase_dom_sf"/>
</dbReference>
<protein>
    <submittedName>
        <fullName evidence="5">4'-phosphopantetheinyl transferase superfamily protein</fullName>
    </submittedName>
</protein>
<evidence type="ECO:0000256" key="1">
    <source>
        <dbReference type="ARBA" id="ARBA00010990"/>
    </source>
</evidence>